<organism evidence="3 4">
    <name type="scientific">Batrachochytrium salamandrivorans</name>
    <dbReference type="NCBI Taxonomy" id="1357716"/>
    <lineage>
        <taxon>Eukaryota</taxon>
        <taxon>Fungi</taxon>
        <taxon>Fungi incertae sedis</taxon>
        <taxon>Chytridiomycota</taxon>
        <taxon>Chytridiomycota incertae sedis</taxon>
        <taxon>Chytridiomycetes</taxon>
        <taxon>Rhizophydiales</taxon>
        <taxon>Rhizophydiales incertae sedis</taxon>
        <taxon>Batrachochytrium</taxon>
    </lineage>
</organism>
<dbReference type="PROSITE" id="PS50250">
    <property type="entry name" value="PCI"/>
    <property type="match status" value="1"/>
</dbReference>
<reference evidence="3 4" key="1">
    <citation type="submission" date="2021-02" db="EMBL/GenBank/DDBJ databases">
        <title>Variation within the Batrachochytrium salamandrivorans European outbreak.</title>
        <authorList>
            <person name="Kelly M."/>
            <person name="Pasmans F."/>
            <person name="Shea T.P."/>
            <person name="Munoz J.F."/>
            <person name="Carranza S."/>
            <person name="Cuomo C.A."/>
            <person name="Martel A."/>
        </authorList>
    </citation>
    <scope>NUCLEOTIDE SEQUENCE [LARGE SCALE GENOMIC DNA]</scope>
    <source>
        <strain evidence="3 4">AMFP18/2</strain>
    </source>
</reference>
<dbReference type="Pfam" id="PF01399">
    <property type="entry name" value="PCI"/>
    <property type="match status" value="1"/>
</dbReference>
<feature type="domain" description="PCI" evidence="2">
    <location>
        <begin position="215"/>
        <end position="403"/>
    </location>
</feature>
<evidence type="ECO:0000259" key="2">
    <source>
        <dbReference type="PROSITE" id="PS50250"/>
    </source>
</evidence>
<keyword evidence="4" id="KW-1185">Reference proteome</keyword>
<evidence type="ECO:0000313" key="3">
    <source>
        <dbReference type="EMBL" id="KAH6598079.1"/>
    </source>
</evidence>
<proteinExistence type="inferred from homology"/>
<comment type="caution">
    <text evidence="3">The sequence shown here is derived from an EMBL/GenBank/DDBJ whole genome shotgun (WGS) entry which is preliminary data.</text>
</comment>
<dbReference type="SMART" id="SM00753">
    <property type="entry name" value="PAM"/>
    <property type="match status" value="1"/>
</dbReference>
<gene>
    <name evidence="3" type="ORF">BASA50_003961</name>
</gene>
<protein>
    <recommendedName>
        <fullName evidence="2">PCI domain-containing protein</fullName>
    </recommendedName>
</protein>
<dbReference type="Gene3D" id="1.10.10.10">
    <property type="entry name" value="Winged helix-like DNA-binding domain superfamily/Winged helix DNA-binding domain"/>
    <property type="match status" value="1"/>
</dbReference>
<dbReference type="PANTHER" id="PTHR12732">
    <property type="entry name" value="UNCHARACTERIZED PROTEASOME COMPONENT REGION PCI-CONTAINING"/>
    <property type="match status" value="1"/>
</dbReference>
<evidence type="ECO:0000313" key="4">
    <source>
        <dbReference type="Proteomes" id="UP001648503"/>
    </source>
</evidence>
<dbReference type="Proteomes" id="UP001648503">
    <property type="component" value="Unassembled WGS sequence"/>
</dbReference>
<evidence type="ECO:0000256" key="1">
    <source>
        <dbReference type="ARBA" id="ARBA00025771"/>
    </source>
</evidence>
<accession>A0ABQ8FGU8</accession>
<dbReference type="InterPro" id="IPR045114">
    <property type="entry name" value="Csn12-like"/>
</dbReference>
<dbReference type="InterPro" id="IPR036388">
    <property type="entry name" value="WH-like_DNA-bd_sf"/>
</dbReference>
<sequence length="413" mass="46748">MSNQNALVQSYVARFDNHIKRESGQAISDALSIESEHVASIASALDLLHHGQRLTGGVSRLVVPWRDMVLLHFDVVRSLANDDIVAASTAQNQLALCFYQVFVQQTGWCLPILYAIIRDLRSLSIRADAFLLASDQKTGHLEEAARTMNRAFSACVTDRSSPIDVSRKWGTYYVVNVLFKTYFKLNSTNLCSTILRSLQSADLPEISRFPISHQVTLKYFTGVIAFYNEKFDAASSDLMFALDRSLGKTVQDKRNKQLILDYLVPAQLIRGILPHPRLFEKYPQIDEIYGEFVASVRSGNVQQFDVALIRHQSELIRRGTWLTVELVRLLVLRTLFRNVWLIHGKTSRIHMSVFQHALELASGGERVDLGQVECFLAIMVDKSFLKGYLSHEKQTVVLSNKDPFPRIVSSMVQ</sequence>
<comment type="similarity">
    <text evidence="1">Belongs to the CSN12 family.</text>
</comment>
<dbReference type="InterPro" id="IPR000717">
    <property type="entry name" value="PCI_dom"/>
</dbReference>
<dbReference type="PANTHER" id="PTHR12732:SF0">
    <property type="entry name" value="PCI DOMAIN-CONTAINING PROTEIN 2"/>
    <property type="match status" value="1"/>
</dbReference>
<dbReference type="EMBL" id="JAFCIX010000116">
    <property type="protein sequence ID" value="KAH6598079.1"/>
    <property type="molecule type" value="Genomic_DNA"/>
</dbReference>
<name>A0ABQ8FGU8_9FUNG</name>